<reference evidence="2 3" key="1">
    <citation type="submission" date="2020-07" db="EMBL/GenBank/DDBJ databases">
        <title>Bacterium isolated from marine sediment.</title>
        <authorList>
            <person name="Shang D."/>
            <person name="Du Z.-J."/>
        </authorList>
    </citation>
    <scope>NUCLEOTIDE SEQUENCE [LARGE SCALE GENOMIC DNA]</scope>
    <source>
        <strain evidence="2 3">S7007</strain>
    </source>
</reference>
<feature type="signal peptide" evidence="1">
    <location>
        <begin position="1"/>
        <end position="19"/>
    </location>
</feature>
<dbReference type="Proteomes" id="UP000563906">
    <property type="component" value="Unassembled WGS sequence"/>
</dbReference>
<dbReference type="EMBL" id="JACGLS010000003">
    <property type="protein sequence ID" value="MBA6156569.1"/>
    <property type="molecule type" value="Genomic_DNA"/>
</dbReference>
<evidence type="ECO:0000313" key="2">
    <source>
        <dbReference type="EMBL" id="MBA6156569.1"/>
    </source>
</evidence>
<gene>
    <name evidence="2" type="ORF">H3Z83_08595</name>
</gene>
<dbReference type="AlphaFoldDB" id="A0A839AQQ2"/>
<protein>
    <submittedName>
        <fullName evidence="2">DUF2911 domain-containing protein</fullName>
    </submittedName>
</protein>
<feature type="chain" id="PRO_5032390831" evidence="1">
    <location>
        <begin position="20"/>
        <end position="177"/>
    </location>
</feature>
<organism evidence="2 3">
    <name type="scientific">Tenacibaculum pelagium</name>
    <dbReference type="NCBI Taxonomy" id="2759527"/>
    <lineage>
        <taxon>Bacteria</taxon>
        <taxon>Pseudomonadati</taxon>
        <taxon>Bacteroidota</taxon>
        <taxon>Flavobacteriia</taxon>
        <taxon>Flavobacteriales</taxon>
        <taxon>Flavobacteriaceae</taxon>
        <taxon>Tenacibaculum</taxon>
    </lineage>
</organism>
<sequence>MKKLALIVVLLSFFNSSYAQKIKKLDTSPLDLAVFRPNGQGTLPVARIIYSRPQKKEREVFGSLVPYGKIWRVGANQSTELNLYQDIIIEGKKLKTGNYTIYAIPNKNSWKIIFNSNLFTWGTYDYDSSKNVLEFEVPIKHSEKTIEAFGIAFSGKNNSGKLLLAWDNVEVYINFSY</sequence>
<evidence type="ECO:0000256" key="1">
    <source>
        <dbReference type="SAM" id="SignalP"/>
    </source>
</evidence>
<dbReference type="InterPro" id="IPR021314">
    <property type="entry name" value="DUF2911"/>
</dbReference>
<accession>A0A839AQQ2</accession>
<evidence type="ECO:0000313" key="3">
    <source>
        <dbReference type="Proteomes" id="UP000563906"/>
    </source>
</evidence>
<comment type="caution">
    <text evidence="2">The sequence shown here is derived from an EMBL/GenBank/DDBJ whole genome shotgun (WGS) entry which is preliminary data.</text>
</comment>
<dbReference type="Pfam" id="PF11138">
    <property type="entry name" value="DUF2911"/>
    <property type="match status" value="1"/>
</dbReference>
<keyword evidence="3" id="KW-1185">Reference proteome</keyword>
<keyword evidence="1" id="KW-0732">Signal</keyword>
<name>A0A839AQQ2_9FLAO</name>
<dbReference type="RefSeq" id="WP_182125070.1">
    <property type="nucleotide sequence ID" value="NZ_JACGLS010000003.1"/>
</dbReference>
<proteinExistence type="predicted"/>